<gene>
    <name evidence="1" type="primary">Necator_chrV.g18592</name>
    <name evidence="1" type="ORF">RB195_013801</name>
</gene>
<dbReference type="PANTHER" id="PTHR10974">
    <property type="entry name" value="FI08016P-RELATED"/>
    <property type="match status" value="1"/>
</dbReference>
<accession>A0ABR1DX87</accession>
<name>A0ABR1DX87_NECAM</name>
<dbReference type="CDD" id="cd16021">
    <property type="entry name" value="ALP_like"/>
    <property type="match status" value="2"/>
</dbReference>
<organism evidence="1 2">
    <name type="scientific">Necator americanus</name>
    <name type="common">Human hookworm</name>
    <dbReference type="NCBI Taxonomy" id="51031"/>
    <lineage>
        <taxon>Eukaryota</taxon>
        <taxon>Metazoa</taxon>
        <taxon>Ecdysozoa</taxon>
        <taxon>Nematoda</taxon>
        <taxon>Chromadorea</taxon>
        <taxon>Rhabditida</taxon>
        <taxon>Rhabditina</taxon>
        <taxon>Rhabditomorpha</taxon>
        <taxon>Strongyloidea</taxon>
        <taxon>Ancylostomatidae</taxon>
        <taxon>Bunostominae</taxon>
        <taxon>Necator</taxon>
    </lineage>
</organism>
<dbReference type="SUPFAM" id="SSF53649">
    <property type="entry name" value="Alkaline phosphatase-like"/>
    <property type="match status" value="2"/>
</dbReference>
<reference evidence="1 2" key="1">
    <citation type="submission" date="2023-08" db="EMBL/GenBank/DDBJ databases">
        <title>A Necator americanus chromosomal reference genome.</title>
        <authorList>
            <person name="Ilik V."/>
            <person name="Petrzelkova K.J."/>
            <person name="Pardy F."/>
            <person name="Fuh T."/>
            <person name="Niatou-Singa F.S."/>
            <person name="Gouil Q."/>
            <person name="Baker L."/>
            <person name="Ritchie M.E."/>
            <person name="Jex A.R."/>
            <person name="Gazzola D."/>
            <person name="Li H."/>
            <person name="Toshio Fujiwara R."/>
            <person name="Zhan B."/>
            <person name="Aroian R.V."/>
            <person name="Pafco B."/>
            <person name="Schwarz E.M."/>
        </authorList>
    </citation>
    <scope>NUCLEOTIDE SEQUENCE [LARGE SCALE GENOMIC DNA]</scope>
    <source>
        <strain evidence="1 2">Aroian</strain>
        <tissue evidence="1">Whole animal</tissue>
    </source>
</reference>
<comment type="caution">
    <text evidence="1">The sequence shown here is derived from an EMBL/GenBank/DDBJ whole genome shotgun (WGS) entry which is preliminary data.</text>
</comment>
<dbReference type="Proteomes" id="UP001303046">
    <property type="component" value="Unassembled WGS sequence"/>
</dbReference>
<dbReference type="InterPro" id="IPR017850">
    <property type="entry name" value="Alkaline_phosphatase_core_sf"/>
</dbReference>
<evidence type="ECO:0000313" key="2">
    <source>
        <dbReference type="Proteomes" id="UP001303046"/>
    </source>
</evidence>
<proteinExistence type="predicted"/>
<dbReference type="Gene3D" id="3.40.720.10">
    <property type="entry name" value="Alkaline Phosphatase, subunit A"/>
    <property type="match status" value="2"/>
</dbReference>
<dbReference type="EMBL" id="JAVFWL010000005">
    <property type="protein sequence ID" value="KAK6755046.1"/>
    <property type="molecule type" value="Genomic_DNA"/>
</dbReference>
<dbReference type="InterPro" id="IPR004245">
    <property type="entry name" value="DUF229"/>
</dbReference>
<protein>
    <recommendedName>
        <fullName evidence="3">Arylsulfatase</fullName>
    </recommendedName>
</protein>
<evidence type="ECO:0000313" key="1">
    <source>
        <dbReference type="EMBL" id="KAK6755046.1"/>
    </source>
</evidence>
<dbReference type="PANTHER" id="PTHR10974:SF75">
    <property type="entry name" value="SULFATASE DOMAIN-CONTAINING PROTEIN"/>
    <property type="match status" value="1"/>
</dbReference>
<dbReference type="Pfam" id="PF02995">
    <property type="entry name" value="DUF229"/>
    <property type="match status" value="2"/>
</dbReference>
<evidence type="ECO:0008006" key="3">
    <source>
        <dbReference type="Google" id="ProtNLM"/>
    </source>
</evidence>
<sequence>MWILYGCFIVTFFYLLTVTNIFETNKSIHEFIKSSRVKYARYREGVAAAKAQNQPKQLQKQGVFDYPLNNSPQDIFDTCPFVAPDPWDPEILNYIEVKYGFFNNCTVNEKWAPITELRNGRVRILREGSARKYECRARCVNYLDEEHVDFDPWKDIDDPLPFLCDFVQTECMSRRRTLSYIHMQIAEMSTKSVHAAIHPNVHVILVDSVASSQAIRALPRTVNFLTNAMDAVQFRKLNKVGANSRPNGFVMLFGKTTEPVMREMVDQEPIPADWTYSTYCRKYLDESVYIPVQYRNAGYKTFGAQDYSASLLNFPNCMGLEKREFQHSYRPFDLLLSMDRKLKIAHETAPCLRSHNNMLKYLEKFLNSYKGSSKFSLSWVTKLAHDDTGRLYKGDNDLYNFFVKNRQELDNSFLFFLGDHGPRFGKETKTAFGRNEANNPFLYVTVPKSMRNSEMFRVLKEKEYELITPHDIHATLKDILEEQPFSNFVDTAFKSFLPSSRGSSLLREFEPRTARNCKTLPIPFQYCICQYAKVPLDDDSLAIKLGQFAVDGINNILKQNNASENCTHLILHQVHSVSRYVLPEEQMRTTAIYDVTFQASPSAGLFQIPIRSKNGVFMLAGSTFTRLNEYGKQSYQHLVASLRYIHLNVNSALIPHHVVTTSILFSIPHVVTSSASEGSAVEMKVAAIKRLLLPPMTGLWLLYGFVIIGVLYYVSYDVFIQEINEPERNEKNTSLPSNNLRVTTVNKNSTKQLDTDIFDYCPYKPPDPWHQSIMEFVDVKYGFKEQCTSNASLDPITRLENGIITLDLGTEGFSCWARCLNYRNDKSYDAGHWLPIEKSVLECDFVETECKSNDTVKSFVHMQISEDELNRKEADVRSQKNPDVHLIVIDSVASTQLIRALPRTVNFLLHGMDAVEFQKLNKVGSNSRPNAFPLLFGITTEPVIRTVMQLKDIKADMTEDQACSTYMDEKSFIPAEYKKAGYFTSDAEDYFASLVNYPNCRGLREKAFNHYYRPFHIRIREDNNLRNIHEEGRCRGSSNNMLDYQSNFFNAYKVKRSYPKFSLTWLVELTHDDTGELYKADYDLYNFFTKNRNSLNNSFIFFLGDHGPRFGKEAMTPYGIKEQNNPFLYIVVPEHLRNSPMYKQLKRNSEELVTHHDLHSTLKDILYFQPASDFTELEFKIFDNNRRGSSLLRRFQEGVPRTCKTLPIPFQYCICQYAIVNVTDYTLKQELGAFAADQLELLLGSAGVSSKCESIKLSWAEAVQFSSSTSARGVLDNMSYFDVTFEVIRPAYGKFQIPIRREHAKLSLAGRFTRLDRYESRGDCMSNDALRPYCTCKNREHSKHEFGVQLFNWY</sequence>
<keyword evidence="2" id="KW-1185">Reference proteome</keyword>